<dbReference type="EMBL" id="AP025314">
    <property type="protein sequence ID" value="BDD10270.1"/>
    <property type="molecule type" value="Genomic_DNA"/>
</dbReference>
<protein>
    <submittedName>
        <fullName evidence="1">Uncharacterized protein</fullName>
    </submittedName>
</protein>
<gene>
    <name evidence="1" type="ORF">FUAX_27020</name>
</gene>
<dbReference type="KEGG" id="fax:FUAX_27020"/>
<reference evidence="1 2" key="1">
    <citation type="submission" date="2021-12" db="EMBL/GenBank/DDBJ databases">
        <title>Genome sequencing of bacteria with rrn-lacking chromosome and rrn-plasmid.</title>
        <authorList>
            <person name="Anda M."/>
            <person name="Iwasaki W."/>
        </authorList>
    </citation>
    <scope>NUCLEOTIDE SEQUENCE [LARGE SCALE GENOMIC DNA]</scope>
    <source>
        <strain evidence="1 2">DSM 100852</strain>
    </source>
</reference>
<evidence type="ECO:0000313" key="1">
    <source>
        <dbReference type="EMBL" id="BDD10270.1"/>
    </source>
</evidence>
<sequence>MVIGKKEGPNYGVYFNSEQKKAPNQWLGALEYFINFWINL</sequence>
<name>A0AAU9DGU8_9BACT</name>
<keyword evidence="2" id="KW-1185">Reference proteome</keyword>
<organism evidence="1 2">
    <name type="scientific">Fulvitalea axinellae</name>
    <dbReference type="NCBI Taxonomy" id="1182444"/>
    <lineage>
        <taxon>Bacteria</taxon>
        <taxon>Pseudomonadati</taxon>
        <taxon>Bacteroidota</taxon>
        <taxon>Cytophagia</taxon>
        <taxon>Cytophagales</taxon>
        <taxon>Persicobacteraceae</taxon>
        <taxon>Fulvitalea</taxon>
    </lineage>
</organism>
<proteinExistence type="predicted"/>
<evidence type="ECO:0000313" key="2">
    <source>
        <dbReference type="Proteomes" id="UP001348817"/>
    </source>
</evidence>
<dbReference type="Proteomes" id="UP001348817">
    <property type="component" value="Chromosome"/>
</dbReference>
<accession>A0AAU9DGU8</accession>
<dbReference type="AlphaFoldDB" id="A0AAU9DGU8"/>